<feature type="transmembrane region" description="Helical" evidence="1">
    <location>
        <begin position="57"/>
        <end position="77"/>
    </location>
</feature>
<reference evidence="2 3" key="1">
    <citation type="submission" date="2019-07" db="EMBL/GenBank/DDBJ databases">
        <title>Georgenia wutianyii sp. nov. and Georgenia *** sp. nov. isolated from plateau pika (Ochotona curzoniae) in the Qinghai-Tibet plateau of China.</title>
        <authorList>
            <person name="Tian Z."/>
        </authorList>
    </citation>
    <scope>NUCLEOTIDE SEQUENCE [LARGE SCALE GENOMIC DNA]</scope>
    <source>
        <strain evidence="2 3">Z446</strain>
    </source>
</reference>
<evidence type="ECO:0000313" key="3">
    <source>
        <dbReference type="Proteomes" id="UP000318693"/>
    </source>
</evidence>
<gene>
    <name evidence="2" type="ORF">FJ693_18375</name>
</gene>
<feature type="non-terminal residue" evidence="2">
    <location>
        <position position="147"/>
    </location>
</feature>
<dbReference type="AlphaFoldDB" id="A0A552WKE7"/>
<feature type="transmembrane region" description="Helical" evidence="1">
    <location>
        <begin position="29"/>
        <end position="45"/>
    </location>
</feature>
<keyword evidence="1" id="KW-0812">Transmembrane</keyword>
<organism evidence="2 3">
    <name type="scientific">Georgenia yuyongxinii</name>
    <dbReference type="NCBI Taxonomy" id="2589797"/>
    <lineage>
        <taxon>Bacteria</taxon>
        <taxon>Bacillati</taxon>
        <taxon>Actinomycetota</taxon>
        <taxon>Actinomycetes</taxon>
        <taxon>Micrococcales</taxon>
        <taxon>Bogoriellaceae</taxon>
        <taxon>Georgenia</taxon>
    </lineage>
</organism>
<keyword evidence="1" id="KW-1133">Transmembrane helix</keyword>
<evidence type="ECO:0000313" key="2">
    <source>
        <dbReference type="EMBL" id="TRW43241.1"/>
    </source>
</evidence>
<dbReference type="Proteomes" id="UP000318693">
    <property type="component" value="Unassembled WGS sequence"/>
</dbReference>
<keyword evidence="1" id="KW-0472">Membrane</keyword>
<feature type="transmembrane region" description="Helical" evidence="1">
    <location>
        <begin position="83"/>
        <end position="103"/>
    </location>
</feature>
<accession>A0A552WKE7</accession>
<proteinExistence type="predicted"/>
<name>A0A552WKE7_9MICO</name>
<sequence>MTSGLALGLMFAIEVPTDGPFHFGLTNDVLGAAFNLLVIPVYTELGSELPPGPTRDLLLPAAIGAGAVGAASGALLVARVLPFAPSSALSTAAIAVQAVWMFVSNDRLLRRPDFPRRLGRLGRAIGAAQLLGGAVVGAGLALPRGSL</sequence>
<feature type="transmembrane region" description="Helical" evidence="1">
    <location>
        <begin position="124"/>
        <end position="142"/>
    </location>
</feature>
<keyword evidence="3" id="KW-1185">Reference proteome</keyword>
<comment type="caution">
    <text evidence="2">The sequence shown here is derived from an EMBL/GenBank/DDBJ whole genome shotgun (WGS) entry which is preliminary data.</text>
</comment>
<protein>
    <submittedName>
        <fullName evidence="2">Uncharacterized protein</fullName>
    </submittedName>
</protein>
<evidence type="ECO:0000256" key="1">
    <source>
        <dbReference type="SAM" id="Phobius"/>
    </source>
</evidence>
<dbReference type="EMBL" id="VJXR01000093">
    <property type="protein sequence ID" value="TRW43241.1"/>
    <property type="molecule type" value="Genomic_DNA"/>
</dbReference>